<organism evidence="2">
    <name type="scientific">Planktothricoides raciborskii GIHE-MW2</name>
    <dbReference type="NCBI Taxonomy" id="2792601"/>
    <lineage>
        <taxon>Bacteria</taxon>
        <taxon>Bacillati</taxon>
        <taxon>Cyanobacteriota</taxon>
        <taxon>Cyanophyceae</taxon>
        <taxon>Oscillatoriophycideae</taxon>
        <taxon>Oscillatoriales</taxon>
        <taxon>Oscillatoriaceae</taxon>
        <taxon>Planktothricoides</taxon>
    </lineage>
</organism>
<proteinExistence type="predicted"/>
<dbReference type="RefSeq" id="WP_054465576.1">
    <property type="nucleotide sequence ID" value="NZ_CP159837.1"/>
</dbReference>
<keyword evidence="1" id="KW-0472">Membrane</keyword>
<sequence length="134" mass="15210">MGQLERLVMMAEDQLTEYSTTARKIEKLRRKIGLSVPIAEQRKVKAQLIEEMPTDLFSRILEHQRQTVALPFWGIAGLGLLFGISMTQPLDFIATGVGGFIAIKVQQMGWKLQAKRLVIQTLEEIEQELQNPMS</sequence>
<dbReference type="AlphaFoldDB" id="A0AAU8JE78"/>
<reference evidence="2" key="1">
    <citation type="submission" date="2024-07" db="EMBL/GenBank/DDBJ databases">
        <authorList>
            <person name="Kim Y.J."/>
            <person name="Jeong J.Y."/>
        </authorList>
    </citation>
    <scope>NUCLEOTIDE SEQUENCE</scope>
    <source>
        <strain evidence="2">GIHE-MW2</strain>
    </source>
</reference>
<protein>
    <submittedName>
        <fullName evidence="2">Uncharacterized protein</fullName>
    </submittedName>
</protein>
<evidence type="ECO:0000256" key="1">
    <source>
        <dbReference type="SAM" id="Phobius"/>
    </source>
</evidence>
<gene>
    <name evidence="2" type="ORF">ABWT76_005852</name>
</gene>
<name>A0AAU8JE78_9CYAN</name>
<dbReference type="EMBL" id="CP159837">
    <property type="protein sequence ID" value="XCM37046.1"/>
    <property type="molecule type" value="Genomic_DNA"/>
</dbReference>
<keyword evidence="1" id="KW-1133">Transmembrane helix</keyword>
<accession>A0AAU8JE78</accession>
<feature type="transmembrane region" description="Helical" evidence="1">
    <location>
        <begin position="68"/>
        <end position="86"/>
    </location>
</feature>
<keyword evidence="1" id="KW-0812">Transmembrane</keyword>
<evidence type="ECO:0000313" key="2">
    <source>
        <dbReference type="EMBL" id="XCM37046.1"/>
    </source>
</evidence>